<accession>F8MSE0</accession>
<dbReference type="HOGENOM" id="CLU_880267_0_0_1"/>
<keyword evidence="3" id="KW-1185">Reference proteome</keyword>
<dbReference type="AlphaFoldDB" id="F8MSE0"/>
<dbReference type="RefSeq" id="XP_009853654.1">
    <property type="nucleotide sequence ID" value="XM_009855352.1"/>
</dbReference>
<dbReference type="EMBL" id="GL891306">
    <property type="protein sequence ID" value="EGO55880.1"/>
    <property type="molecule type" value="Genomic_DNA"/>
</dbReference>
<dbReference type="VEuPathDB" id="FungiDB:NEUTE1DRAFT_140111"/>
<dbReference type="Proteomes" id="UP000008065">
    <property type="component" value="Unassembled WGS sequence"/>
</dbReference>
<protein>
    <submittedName>
        <fullName evidence="2">Uncharacterized protein</fullName>
    </submittedName>
</protein>
<feature type="compositionally biased region" description="Low complexity" evidence="1">
    <location>
        <begin position="155"/>
        <end position="168"/>
    </location>
</feature>
<name>F8MSE0_NEUT8</name>
<feature type="compositionally biased region" description="Basic and acidic residues" evidence="1">
    <location>
        <begin position="116"/>
        <end position="126"/>
    </location>
</feature>
<organism evidence="2 3">
    <name type="scientific">Neurospora tetrasperma (strain FGSC 2508 / ATCC MYA-4615 / P0657)</name>
    <dbReference type="NCBI Taxonomy" id="510951"/>
    <lineage>
        <taxon>Eukaryota</taxon>
        <taxon>Fungi</taxon>
        <taxon>Dikarya</taxon>
        <taxon>Ascomycota</taxon>
        <taxon>Pezizomycotina</taxon>
        <taxon>Sordariomycetes</taxon>
        <taxon>Sordariomycetidae</taxon>
        <taxon>Sordariales</taxon>
        <taxon>Sordariaceae</taxon>
        <taxon>Neurospora</taxon>
    </lineage>
</organism>
<feature type="region of interest" description="Disordered" evidence="1">
    <location>
        <begin position="1"/>
        <end position="316"/>
    </location>
</feature>
<feature type="compositionally biased region" description="Polar residues" evidence="1">
    <location>
        <begin position="99"/>
        <end position="108"/>
    </location>
</feature>
<reference evidence="3" key="1">
    <citation type="journal article" date="2011" name="Genetics">
        <title>Massive changes in genome architecture accompany the transition to self-fertility in the filamentous fungus Neurospora tetrasperma.</title>
        <authorList>
            <person name="Ellison C.E."/>
            <person name="Stajich J.E."/>
            <person name="Jacobson D.J."/>
            <person name="Natvig D.O."/>
            <person name="Lapidus A."/>
            <person name="Foster B."/>
            <person name="Aerts A."/>
            <person name="Riley R."/>
            <person name="Lindquist E.A."/>
            <person name="Grigoriev I.V."/>
            <person name="Taylor J.W."/>
        </authorList>
    </citation>
    <scope>NUCLEOTIDE SEQUENCE [LARGE SCALE GENOMIC DNA]</scope>
    <source>
        <strain evidence="3">FGSC 2508 / P0657</strain>
    </source>
</reference>
<feature type="compositionally biased region" description="Low complexity" evidence="1">
    <location>
        <begin position="136"/>
        <end position="147"/>
    </location>
</feature>
<sequence>MKETELEGQARRERESWDRFRRKRKEEGIQGDGNEGERQKEIFINGERYVKQEPRDTCSPKESSRPPSACIVTENTAGDDRGRMSQILRRLEDFMDSMQLGSNPTTDNQRSKQKVKNAEEGMEMKSEVAPAPLWKSLLGLNLGNSFSPPTPPPSSYSRSSRGSNRGWNLPKRRYSKKNTAELIGELNACPSPSRQAYLERSSWRRERPSGVEYASPSAIPVPTRPQASFSPSYPPPPTVVTVSESDDSSHYQQEPENEDPTHRVYRVPSYRVHPTADPYPPQHVSGPTANMRRPRRRGFSDELLTAPSSHGHRRHP</sequence>
<evidence type="ECO:0000256" key="1">
    <source>
        <dbReference type="SAM" id="MobiDB-lite"/>
    </source>
</evidence>
<evidence type="ECO:0000313" key="2">
    <source>
        <dbReference type="EMBL" id="EGO55880.1"/>
    </source>
</evidence>
<dbReference type="KEGG" id="nte:NEUTE1DRAFT140111"/>
<gene>
    <name evidence="2" type="ORF">NEUTE1DRAFT_140111</name>
</gene>
<proteinExistence type="predicted"/>
<evidence type="ECO:0000313" key="3">
    <source>
        <dbReference type="Proteomes" id="UP000008065"/>
    </source>
</evidence>
<feature type="compositionally biased region" description="Basic and acidic residues" evidence="1">
    <location>
        <begin position="48"/>
        <end position="64"/>
    </location>
</feature>
<feature type="compositionally biased region" description="Basic and acidic residues" evidence="1">
    <location>
        <begin position="1"/>
        <end position="19"/>
    </location>
</feature>
<feature type="compositionally biased region" description="Basic and acidic residues" evidence="1">
    <location>
        <begin position="78"/>
        <end position="93"/>
    </location>
</feature>
<dbReference type="OrthoDB" id="10578104at2759"/>
<dbReference type="GeneID" id="20826140"/>